<sequence length="63" mass="7498">MKKMGIGRDRALEILKSGEFPIKKLGRRYVVHEDVFDKWLRGEMAPTKVQKRESELQLLRTRK</sequence>
<proteinExistence type="predicted"/>
<name>A0ABT8VEY4_9BACL</name>
<protein>
    <recommendedName>
        <fullName evidence="3">Helix-turn-helix domain-containing protein</fullName>
    </recommendedName>
</protein>
<organism evidence="1 2">
    <name type="scientific">Paenibacillus ehimensis</name>
    <dbReference type="NCBI Taxonomy" id="79264"/>
    <lineage>
        <taxon>Bacteria</taxon>
        <taxon>Bacillati</taxon>
        <taxon>Bacillota</taxon>
        <taxon>Bacilli</taxon>
        <taxon>Bacillales</taxon>
        <taxon>Paenibacillaceae</taxon>
        <taxon>Paenibacillus</taxon>
    </lineage>
</organism>
<dbReference type="EMBL" id="JAUMKJ010000028">
    <property type="protein sequence ID" value="MDO3679516.1"/>
    <property type="molecule type" value="Genomic_DNA"/>
</dbReference>
<dbReference type="Proteomes" id="UP001168883">
    <property type="component" value="Unassembled WGS sequence"/>
</dbReference>
<keyword evidence="2" id="KW-1185">Reference proteome</keyword>
<evidence type="ECO:0008006" key="3">
    <source>
        <dbReference type="Google" id="ProtNLM"/>
    </source>
</evidence>
<gene>
    <name evidence="1" type="ORF">Q3C12_21120</name>
</gene>
<accession>A0ABT8VEY4</accession>
<comment type="caution">
    <text evidence="1">The sequence shown here is derived from an EMBL/GenBank/DDBJ whole genome shotgun (WGS) entry which is preliminary data.</text>
</comment>
<evidence type="ECO:0000313" key="1">
    <source>
        <dbReference type="EMBL" id="MDO3679516.1"/>
    </source>
</evidence>
<evidence type="ECO:0000313" key="2">
    <source>
        <dbReference type="Proteomes" id="UP001168883"/>
    </source>
</evidence>
<reference evidence="1" key="1">
    <citation type="submission" date="2023-07" db="EMBL/GenBank/DDBJ databases">
        <authorList>
            <person name="Aktuganov G."/>
            <person name="Boyko T."/>
            <person name="Delegan Y."/>
            <person name="Galimzianova N."/>
            <person name="Gilvanova E."/>
            <person name="Korobov V."/>
            <person name="Kuzmina L."/>
            <person name="Melentiev A."/>
            <person name="Milman P."/>
            <person name="Ryabova A."/>
            <person name="Stupak E."/>
            <person name="Yasakov T."/>
            <person name="Zharikova N."/>
            <person name="Zhurenko E."/>
        </authorList>
    </citation>
    <scope>NUCLEOTIDE SEQUENCE</scope>
    <source>
        <strain evidence="1">IB-739</strain>
    </source>
</reference>